<keyword evidence="4" id="KW-1185">Reference proteome</keyword>
<dbReference type="Pfam" id="PF12937">
    <property type="entry name" value="F-box-like"/>
    <property type="match status" value="1"/>
</dbReference>
<dbReference type="InterPro" id="IPR036047">
    <property type="entry name" value="F-box-like_dom_sf"/>
</dbReference>
<dbReference type="STRING" id="1450537.A0A395HSR6"/>
<dbReference type="SUPFAM" id="SSF81383">
    <property type="entry name" value="F-box domain"/>
    <property type="match status" value="1"/>
</dbReference>
<dbReference type="VEuPathDB" id="FungiDB:BO97DRAFT_394571"/>
<dbReference type="Proteomes" id="UP000248961">
    <property type="component" value="Unassembled WGS sequence"/>
</dbReference>
<evidence type="ECO:0000313" key="4">
    <source>
        <dbReference type="Proteomes" id="UP000248961"/>
    </source>
</evidence>
<evidence type="ECO:0000256" key="1">
    <source>
        <dbReference type="SAM" id="MobiDB-lite"/>
    </source>
</evidence>
<dbReference type="InterPro" id="IPR032675">
    <property type="entry name" value="LRR_dom_sf"/>
</dbReference>
<dbReference type="OrthoDB" id="2125396at2759"/>
<dbReference type="InterPro" id="IPR001810">
    <property type="entry name" value="F-box_dom"/>
</dbReference>
<organism evidence="3 4">
    <name type="scientific">Aspergillus homomorphus (strain CBS 101889)</name>
    <dbReference type="NCBI Taxonomy" id="1450537"/>
    <lineage>
        <taxon>Eukaryota</taxon>
        <taxon>Fungi</taxon>
        <taxon>Dikarya</taxon>
        <taxon>Ascomycota</taxon>
        <taxon>Pezizomycotina</taxon>
        <taxon>Eurotiomycetes</taxon>
        <taxon>Eurotiomycetidae</taxon>
        <taxon>Eurotiales</taxon>
        <taxon>Aspergillaceae</taxon>
        <taxon>Aspergillus</taxon>
        <taxon>Aspergillus subgen. Circumdati</taxon>
    </lineage>
</organism>
<dbReference type="SUPFAM" id="SSF52047">
    <property type="entry name" value="RNI-like"/>
    <property type="match status" value="1"/>
</dbReference>
<accession>A0A395HSR6</accession>
<dbReference type="AlphaFoldDB" id="A0A395HSR6"/>
<protein>
    <recommendedName>
        <fullName evidence="2">F-box domain-containing protein</fullName>
    </recommendedName>
</protein>
<gene>
    <name evidence="3" type="ORF">BO97DRAFT_394571</name>
</gene>
<feature type="domain" description="F-box" evidence="2">
    <location>
        <begin position="11"/>
        <end position="61"/>
    </location>
</feature>
<dbReference type="GeneID" id="37198273"/>
<sequence>MTASTSNEIYLPTEIVVQIMSYVSDNSDKPARRQATLYACCLVSRQWYSAAIPYLYERPILRFGSSFSQFAATISPPLNVARRNKLRLGSFVRRLDLSGLVHHSSPSLTARLLGKVKESLVVFSAPRVSFAINSLPALSKCTQLQSLDLFLVGEPFPFLEFKRSLSKLSKLTTLRLPRTHNLTPPAPGSTAPSPSTIPWPPRLQNLQITGDFTNNPSLTPHFTWPPNLTSLILKNCKDLDSSPLTTVLLTDPSLPTTLKRLKIDPSNKLSLTFVNRLPLTMPDLDYLSVPGDTVDFTFFENLDERMQLLRQPLALRTLELDQPCSDTAASLMYFTPPTLVHALQNGLANVRSIGISDAWELKGGEVEEIDAMLRSRFSKKKQQQQPRVNGHVDAGGIPSPPTSVDEDTGEGVDNDDDDDDDDVDDDIGVYYI</sequence>
<evidence type="ECO:0000259" key="2">
    <source>
        <dbReference type="Pfam" id="PF12937"/>
    </source>
</evidence>
<dbReference type="Gene3D" id="3.80.10.10">
    <property type="entry name" value="Ribonuclease Inhibitor"/>
    <property type="match status" value="1"/>
</dbReference>
<dbReference type="RefSeq" id="XP_025549539.1">
    <property type="nucleotide sequence ID" value="XM_025693984.1"/>
</dbReference>
<dbReference type="EMBL" id="KZ824296">
    <property type="protein sequence ID" value="RAL10385.1"/>
    <property type="molecule type" value="Genomic_DNA"/>
</dbReference>
<name>A0A395HSR6_ASPHC</name>
<feature type="region of interest" description="Disordered" evidence="1">
    <location>
        <begin position="377"/>
        <end position="432"/>
    </location>
</feature>
<evidence type="ECO:0000313" key="3">
    <source>
        <dbReference type="EMBL" id="RAL10385.1"/>
    </source>
</evidence>
<reference evidence="3 4" key="1">
    <citation type="submission" date="2018-02" db="EMBL/GenBank/DDBJ databases">
        <title>The genomes of Aspergillus section Nigri reveals drivers in fungal speciation.</title>
        <authorList>
            <consortium name="DOE Joint Genome Institute"/>
            <person name="Vesth T.C."/>
            <person name="Nybo J."/>
            <person name="Theobald S."/>
            <person name="Brandl J."/>
            <person name="Frisvad J.C."/>
            <person name="Nielsen K.F."/>
            <person name="Lyhne E.K."/>
            <person name="Kogle M.E."/>
            <person name="Kuo A."/>
            <person name="Riley R."/>
            <person name="Clum A."/>
            <person name="Nolan M."/>
            <person name="Lipzen A."/>
            <person name="Salamov A."/>
            <person name="Henrissat B."/>
            <person name="Wiebenga A."/>
            <person name="De vries R.P."/>
            <person name="Grigoriev I.V."/>
            <person name="Mortensen U.H."/>
            <person name="Andersen M.R."/>
            <person name="Baker S.E."/>
        </authorList>
    </citation>
    <scope>NUCLEOTIDE SEQUENCE [LARGE SCALE GENOMIC DNA]</scope>
    <source>
        <strain evidence="3 4">CBS 101889</strain>
    </source>
</reference>
<proteinExistence type="predicted"/>
<feature type="compositionally biased region" description="Acidic residues" evidence="1">
    <location>
        <begin position="404"/>
        <end position="432"/>
    </location>
</feature>
<feature type="region of interest" description="Disordered" evidence="1">
    <location>
        <begin position="179"/>
        <end position="199"/>
    </location>
</feature>